<accession>A0ACD5AQJ9</accession>
<dbReference type="EMBL" id="CP146023">
    <property type="protein sequence ID" value="WWQ69467.1"/>
    <property type="molecule type" value="Genomic_DNA"/>
</dbReference>
<dbReference type="Proteomes" id="UP001432251">
    <property type="component" value="Plasmid p1"/>
</dbReference>
<gene>
    <name evidence="1" type="ORF">V2W30_40565</name>
</gene>
<organism evidence="1 2">
    <name type="scientific">Streptomyces citrinus</name>
    <dbReference type="NCBI Taxonomy" id="3118173"/>
    <lineage>
        <taxon>Bacteria</taxon>
        <taxon>Bacillati</taxon>
        <taxon>Actinomycetota</taxon>
        <taxon>Actinomycetes</taxon>
        <taxon>Kitasatosporales</taxon>
        <taxon>Streptomycetaceae</taxon>
        <taxon>Streptomyces</taxon>
    </lineage>
</organism>
<proteinExistence type="predicted"/>
<keyword evidence="1" id="KW-0614">Plasmid</keyword>
<evidence type="ECO:0000313" key="2">
    <source>
        <dbReference type="Proteomes" id="UP001432251"/>
    </source>
</evidence>
<geneLocation type="plasmid" evidence="1 2">
    <name>p1</name>
</geneLocation>
<evidence type="ECO:0000313" key="1">
    <source>
        <dbReference type="EMBL" id="WWQ69467.1"/>
    </source>
</evidence>
<keyword evidence="2" id="KW-1185">Reference proteome</keyword>
<reference evidence="1" key="1">
    <citation type="journal article" date="2025" name="Int. J. Syst. Evol. Microbiol.">
        <title>Streptomyces citrinus sp. nov., with yellow diffusible pigment.</title>
        <authorList>
            <person name="He Y."/>
            <person name="Yang E."/>
            <person name="Xu J."/>
            <person name="Sun Y."/>
            <person name="Sun L."/>
        </authorList>
    </citation>
    <scope>NUCLEOTIDE SEQUENCE</scope>
    <source>
        <strain evidence="1">Q6</strain>
    </source>
</reference>
<protein>
    <submittedName>
        <fullName evidence="1">LuxR C-terminal-related transcriptional regulator</fullName>
    </submittedName>
</protein>
<name>A0ACD5AQJ9_9ACTN</name>
<sequence length="896" mass="95076">MLWIEGPADVGKSYLLATTAERAARTRAATVLTAPLLSALAPQGDGEPDSPYLLLRQVEDGLRELARQGPVLVVHDDVHHCDHLTLLALRTLTARLVGLPLLWVLAARSHLDAPTVTALRRGLPAEQTDGFELTALEPDAVRRLVADLMGARAAEAEPYLPLLGGLPGVIRHACALLASSPGSQEMIAAVVTRRLDQLTPPARELVLTASVLGDRLDVRQLSRMLERWEPALLSPLREVLAAGLMRTEQQHLAFAHPSLRAAVAATLPPPVRQSVRRRSVDLGLADGTPATTLAAEIGAPADLGDEQAIRALEAAAREVAPLAPAAGAAYVRRAMELALPATPRRSRLAARLVPLLWESGESAEARTLAREVLQTPPDAVTHAHVCLELARMGGPFPLPQADAHLRRALHHPDVPLPVKDQLRSTTLLHRLLSGEADESGGILTGALAHARGTHPLNDLTLRTLRSISVCRRQRWSDALRHSEPVPAQAAELDTACGPMLPEVVLSMAWRAELLGLAGDTRGAEDLVEGGLAEAEQRGRRAYAALWRTARARLLLSSGQLRKAARELTAAQESAAEQDQATAGTSDAAHEAAVLCVRARTAFHLGDDREVEACAARAEAYLASGDQQTRRAGAWVSLLIALYRDEPVTDERLTSAAALLRRGLLHVSCVDAGDIVLLVAAALTAGQRDMAAAAVDFAAERARLNPGLPLFAAAATHVRGLYAGDAELLMAAAEGHGQARPLLRARALEDAGACGATANAGPRLQEALSGYGSCGAEHDAQRVRGKLRALGARPLSAASATAPGVKWRGLTRSELGVVRLIAHGATNREAAEQLFVSPHTVNTHLRHAFEKLGVRSRVQLARLYAREVDLADAPVRPPSRSASRSVTLGTPRSAAGG</sequence>